<name>A0A940PEQ9_9ENTE</name>
<feature type="signal peptide" evidence="2">
    <location>
        <begin position="1"/>
        <end position="22"/>
    </location>
</feature>
<feature type="chain" id="PRO_5038931721" description="Holin" evidence="2">
    <location>
        <begin position="23"/>
        <end position="54"/>
    </location>
</feature>
<evidence type="ECO:0000256" key="1">
    <source>
        <dbReference type="SAM" id="Phobius"/>
    </source>
</evidence>
<keyword evidence="1" id="KW-0472">Membrane</keyword>
<accession>A0A940PEQ9</accession>
<gene>
    <name evidence="3" type="ORF">I6N95_10665</name>
</gene>
<protein>
    <recommendedName>
        <fullName evidence="5">Holin</fullName>
    </recommendedName>
</protein>
<dbReference type="Proteomes" id="UP000674938">
    <property type="component" value="Unassembled WGS sequence"/>
</dbReference>
<dbReference type="EMBL" id="JAEEGA010000006">
    <property type="protein sequence ID" value="MBP1041468.1"/>
    <property type="molecule type" value="Genomic_DNA"/>
</dbReference>
<proteinExistence type="predicted"/>
<evidence type="ECO:0000313" key="3">
    <source>
        <dbReference type="EMBL" id="MBP1041468.1"/>
    </source>
</evidence>
<keyword evidence="2" id="KW-0732">Signal</keyword>
<evidence type="ECO:0008006" key="5">
    <source>
        <dbReference type="Google" id="ProtNLM"/>
    </source>
</evidence>
<keyword evidence="4" id="KW-1185">Reference proteome</keyword>
<evidence type="ECO:0000256" key="2">
    <source>
        <dbReference type="SAM" id="SignalP"/>
    </source>
</evidence>
<evidence type="ECO:0000313" key="4">
    <source>
        <dbReference type="Proteomes" id="UP000674938"/>
    </source>
</evidence>
<comment type="caution">
    <text evidence="3">The sequence shown here is derived from an EMBL/GenBank/DDBJ whole genome shotgun (WGS) entry which is preliminary data.</text>
</comment>
<keyword evidence="1" id="KW-1133">Transmembrane helix</keyword>
<keyword evidence="1" id="KW-0812">Transmembrane</keyword>
<dbReference type="RefSeq" id="WP_209527443.1">
    <property type="nucleotide sequence ID" value="NZ_JAEEGA010000006.1"/>
</dbReference>
<feature type="transmembrane region" description="Helical" evidence="1">
    <location>
        <begin position="32"/>
        <end position="51"/>
    </location>
</feature>
<dbReference type="AlphaFoldDB" id="A0A940PEQ9"/>
<reference evidence="3" key="1">
    <citation type="submission" date="2020-12" db="EMBL/GenBank/DDBJ databases">
        <title>Vagococcus allomyrinae sp. nov. and Enterococcus lavae sp. nov., isolated from the larvae of Allomyrina dichotoma.</title>
        <authorList>
            <person name="Lee S.D."/>
        </authorList>
    </citation>
    <scope>NUCLEOTIDE SEQUENCE</scope>
    <source>
        <strain evidence="3">BWB3-3</strain>
    </source>
</reference>
<organism evidence="3 4">
    <name type="scientific">Vagococcus allomyrinae</name>
    <dbReference type="NCBI Taxonomy" id="2794353"/>
    <lineage>
        <taxon>Bacteria</taxon>
        <taxon>Bacillati</taxon>
        <taxon>Bacillota</taxon>
        <taxon>Bacilli</taxon>
        <taxon>Lactobacillales</taxon>
        <taxon>Enterococcaceae</taxon>
        <taxon>Vagococcus</taxon>
    </lineage>
</organism>
<sequence>MKKTTFPRLFLYLASISFFASATIDTFYKDFFTGLSDYFVSLVFLLFALAYKKK</sequence>